<accession>A0ABQ8QTZ2</accession>
<reference evidence="1" key="1">
    <citation type="submission" date="2022-08" db="EMBL/GenBank/DDBJ databases">
        <authorList>
            <consortium name="DOE Joint Genome Institute"/>
            <person name="Min B."/>
            <person name="Riley R."/>
            <person name="Sierra-Patev S."/>
            <person name="Naranjo-Ortiz M."/>
            <person name="Looney B."/>
            <person name="Konkel Z."/>
            <person name="Slot J.C."/>
            <person name="Sakamoto Y."/>
            <person name="Steenwyk J.L."/>
            <person name="Rokas A."/>
            <person name="Carro J."/>
            <person name="Camarero S."/>
            <person name="Ferreira P."/>
            <person name="Molpeceres G."/>
            <person name="Ruiz-Duenas F.J."/>
            <person name="Serrano A."/>
            <person name="Henrissat B."/>
            <person name="Drula E."/>
            <person name="Hughes K.W."/>
            <person name="Mata J.L."/>
            <person name="Ishikawa N.K."/>
            <person name="Vargas-Isla R."/>
            <person name="Ushijima S."/>
            <person name="Smith C.A."/>
            <person name="Ahrendt S."/>
            <person name="Andreopoulos W."/>
            <person name="He G."/>
            <person name="Labutti K."/>
            <person name="Lipzen A."/>
            <person name="Ng V."/>
            <person name="Sandor L."/>
            <person name="Barry K."/>
            <person name="Martinez A.T."/>
            <person name="Xiao Y."/>
            <person name="Gibbons J.G."/>
            <person name="Terashima K."/>
            <person name="Hibbett D.S."/>
            <person name="Grigoriev I.V."/>
        </authorList>
    </citation>
    <scope>NUCLEOTIDE SEQUENCE</scope>
    <source>
        <strain evidence="1">TFB10827</strain>
    </source>
</reference>
<dbReference type="Gene3D" id="3.40.50.150">
    <property type="entry name" value="Vaccinia Virus protein VP39"/>
    <property type="match status" value="1"/>
</dbReference>
<comment type="caution">
    <text evidence="1">The sequence shown here is derived from an EMBL/GenBank/DDBJ whole genome shotgun (WGS) entry which is preliminary data.</text>
</comment>
<evidence type="ECO:0000313" key="2">
    <source>
        <dbReference type="Proteomes" id="UP001163828"/>
    </source>
</evidence>
<proteinExistence type="predicted"/>
<dbReference type="InterPro" id="IPR029063">
    <property type="entry name" value="SAM-dependent_MTases_sf"/>
</dbReference>
<keyword evidence="2" id="KW-1185">Reference proteome</keyword>
<gene>
    <name evidence="1" type="ORF">F5050DRAFT_1554202</name>
</gene>
<protein>
    <recommendedName>
        <fullName evidence="3">Methyltransferase</fullName>
    </recommendedName>
</protein>
<feature type="non-terminal residue" evidence="1">
    <location>
        <position position="1"/>
    </location>
</feature>
<dbReference type="SUPFAM" id="SSF53335">
    <property type="entry name" value="S-adenosyl-L-methionine-dependent methyltransferases"/>
    <property type="match status" value="1"/>
</dbReference>
<dbReference type="Proteomes" id="UP001163828">
    <property type="component" value="Unassembled WGS sequence"/>
</dbReference>
<name>A0ABQ8QTZ2_9AGAR</name>
<evidence type="ECO:0008006" key="3">
    <source>
        <dbReference type="Google" id="ProtNLM"/>
    </source>
</evidence>
<sequence length="95" mass="10965">RYEAKENWITRKHRLKLHPYGAEAPYMQSYDSVSLSVDRFTHQLLRRLNSNGTPSFYNYVKNKKPIPSSILDLGCGEGHWIIDAHASWPEAHIVG</sequence>
<dbReference type="EMBL" id="MU790503">
    <property type="protein sequence ID" value="KAJ4002199.1"/>
    <property type="molecule type" value="Genomic_DNA"/>
</dbReference>
<organism evidence="1 2">
    <name type="scientific">Lentinula boryana</name>
    <dbReference type="NCBI Taxonomy" id="40481"/>
    <lineage>
        <taxon>Eukaryota</taxon>
        <taxon>Fungi</taxon>
        <taxon>Dikarya</taxon>
        <taxon>Basidiomycota</taxon>
        <taxon>Agaricomycotina</taxon>
        <taxon>Agaricomycetes</taxon>
        <taxon>Agaricomycetidae</taxon>
        <taxon>Agaricales</taxon>
        <taxon>Marasmiineae</taxon>
        <taxon>Omphalotaceae</taxon>
        <taxon>Lentinula</taxon>
    </lineage>
</organism>
<feature type="non-terminal residue" evidence="1">
    <location>
        <position position="95"/>
    </location>
</feature>
<evidence type="ECO:0000313" key="1">
    <source>
        <dbReference type="EMBL" id="KAJ4002199.1"/>
    </source>
</evidence>